<dbReference type="OrthoDB" id="3293184at2"/>
<dbReference type="InterPro" id="IPR003709">
    <property type="entry name" value="VanY-like_core_dom"/>
</dbReference>
<dbReference type="Proteomes" id="UP000005143">
    <property type="component" value="Unassembled WGS sequence"/>
</dbReference>
<dbReference type="PANTHER" id="PTHR34385:SF1">
    <property type="entry name" value="PEPTIDOGLYCAN L-ALANYL-D-GLUTAMATE ENDOPEPTIDASE CWLK"/>
    <property type="match status" value="1"/>
</dbReference>
<dbReference type="GO" id="GO:0006508">
    <property type="term" value="P:proteolysis"/>
    <property type="evidence" value="ECO:0007669"/>
    <property type="project" value="InterPro"/>
</dbReference>
<sequence length="192" mass="20405">MHSSRSLYTTPIRRVRGLPAVALVAIAAAFAGYTGARGVVDVVRPTESADRGAVIPDGKSIPATDVGHPAIARLDPDLRAALAAATTAAKRDGIDLRVTSGWRSRAHQRQLLDDAVARNGAHRARQLVATPDRSAHVQGRAVDIGPTDAAYWMQVNGSRVGLCQTFANEVWHYERRVEPGGACPEPATDASE</sequence>
<name>H0E7B9_9ACTN</name>
<dbReference type="EMBL" id="AGUD01000221">
    <property type="protein sequence ID" value="EHN10444.1"/>
    <property type="molecule type" value="Genomic_DNA"/>
</dbReference>
<feature type="domain" description="D-alanyl-D-alanine carboxypeptidase-like core" evidence="1">
    <location>
        <begin position="73"/>
        <end position="163"/>
    </location>
</feature>
<keyword evidence="2" id="KW-0645">Protease</keyword>
<evidence type="ECO:0000313" key="3">
    <source>
        <dbReference type="Proteomes" id="UP000005143"/>
    </source>
</evidence>
<gene>
    <name evidence="2" type="ORF">PAI11_27210</name>
</gene>
<reference evidence="2 3" key="1">
    <citation type="journal article" date="2013" name="Biodegradation">
        <title>Quantitative proteomic analysis of ibuprofen-degrading Patulibacter sp. strain I11.</title>
        <authorList>
            <person name="Almeida B."/>
            <person name="Kjeldal H."/>
            <person name="Lolas I."/>
            <person name="Knudsen A.D."/>
            <person name="Carvalho G."/>
            <person name="Nielsen K.L."/>
            <person name="Barreto Crespo M.T."/>
            <person name="Stensballe A."/>
            <person name="Nielsen J.L."/>
        </authorList>
    </citation>
    <scope>NUCLEOTIDE SEQUENCE [LARGE SCALE GENOMIC DNA]</scope>
    <source>
        <strain evidence="2 3">I11</strain>
    </source>
</reference>
<evidence type="ECO:0000259" key="1">
    <source>
        <dbReference type="Pfam" id="PF02557"/>
    </source>
</evidence>
<accession>H0E7B9</accession>
<dbReference type="SUPFAM" id="SSF55166">
    <property type="entry name" value="Hedgehog/DD-peptidase"/>
    <property type="match status" value="1"/>
</dbReference>
<keyword evidence="3" id="KW-1185">Reference proteome</keyword>
<dbReference type="GO" id="GO:0004180">
    <property type="term" value="F:carboxypeptidase activity"/>
    <property type="evidence" value="ECO:0007669"/>
    <property type="project" value="UniProtKB-KW"/>
</dbReference>
<keyword evidence="2" id="KW-0378">Hydrolase</keyword>
<comment type="caution">
    <text evidence="2">The sequence shown here is derived from an EMBL/GenBank/DDBJ whole genome shotgun (WGS) entry which is preliminary data.</text>
</comment>
<dbReference type="CDD" id="cd14846">
    <property type="entry name" value="Peptidase_M15_like"/>
    <property type="match status" value="1"/>
</dbReference>
<protein>
    <submittedName>
        <fullName evidence="2">D-alanyl-D-alanine carboxypeptidase family</fullName>
    </submittedName>
</protein>
<dbReference type="Pfam" id="PF02557">
    <property type="entry name" value="VanY"/>
    <property type="match status" value="1"/>
</dbReference>
<proteinExistence type="predicted"/>
<dbReference type="Gene3D" id="3.30.1380.10">
    <property type="match status" value="1"/>
</dbReference>
<dbReference type="InterPro" id="IPR009045">
    <property type="entry name" value="Zn_M74/Hedgehog-like"/>
</dbReference>
<evidence type="ECO:0000313" key="2">
    <source>
        <dbReference type="EMBL" id="EHN10444.1"/>
    </source>
</evidence>
<dbReference type="AlphaFoldDB" id="H0E7B9"/>
<keyword evidence="2" id="KW-0121">Carboxypeptidase</keyword>
<dbReference type="InterPro" id="IPR052179">
    <property type="entry name" value="DD-CPase-like"/>
</dbReference>
<organism evidence="2 3">
    <name type="scientific">Patulibacter medicamentivorans</name>
    <dbReference type="NCBI Taxonomy" id="1097667"/>
    <lineage>
        <taxon>Bacteria</taxon>
        <taxon>Bacillati</taxon>
        <taxon>Actinomycetota</taxon>
        <taxon>Thermoleophilia</taxon>
        <taxon>Solirubrobacterales</taxon>
        <taxon>Patulibacteraceae</taxon>
        <taxon>Patulibacter</taxon>
    </lineage>
</organism>
<dbReference type="PANTHER" id="PTHR34385">
    <property type="entry name" value="D-ALANYL-D-ALANINE CARBOXYPEPTIDASE"/>
    <property type="match status" value="1"/>
</dbReference>